<protein>
    <submittedName>
        <fullName evidence="1">Uncharacterized protein</fullName>
    </submittedName>
</protein>
<dbReference type="Proteomes" id="UP001162483">
    <property type="component" value="Unassembled WGS sequence"/>
</dbReference>
<gene>
    <name evidence="1" type="ORF">SPARVUS_LOCUS3213526</name>
</gene>
<dbReference type="EMBL" id="CATNWA010004824">
    <property type="protein sequence ID" value="CAI9548726.1"/>
    <property type="molecule type" value="Genomic_DNA"/>
</dbReference>
<sequence length="49" mass="5471">MYINGWTGAVQGRVVVYKCPPHSLLVCTPWERAAPRTAILCVKSRSCDH</sequence>
<organism evidence="1 2">
    <name type="scientific">Staurois parvus</name>
    <dbReference type="NCBI Taxonomy" id="386267"/>
    <lineage>
        <taxon>Eukaryota</taxon>
        <taxon>Metazoa</taxon>
        <taxon>Chordata</taxon>
        <taxon>Craniata</taxon>
        <taxon>Vertebrata</taxon>
        <taxon>Euteleostomi</taxon>
        <taxon>Amphibia</taxon>
        <taxon>Batrachia</taxon>
        <taxon>Anura</taxon>
        <taxon>Neobatrachia</taxon>
        <taxon>Ranoidea</taxon>
        <taxon>Ranidae</taxon>
        <taxon>Staurois</taxon>
    </lineage>
</organism>
<accession>A0ABN9BM51</accession>
<evidence type="ECO:0000313" key="1">
    <source>
        <dbReference type="EMBL" id="CAI9548726.1"/>
    </source>
</evidence>
<name>A0ABN9BM51_9NEOB</name>
<evidence type="ECO:0000313" key="2">
    <source>
        <dbReference type="Proteomes" id="UP001162483"/>
    </source>
</evidence>
<proteinExistence type="predicted"/>
<comment type="caution">
    <text evidence="1">The sequence shown here is derived from an EMBL/GenBank/DDBJ whole genome shotgun (WGS) entry which is preliminary data.</text>
</comment>
<keyword evidence="2" id="KW-1185">Reference proteome</keyword>
<reference evidence="1" key="1">
    <citation type="submission" date="2023-05" db="EMBL/GenBank/DDBJ databases">
        <authorList>
            <person name="Stuckert A."/>
        </authorList>
    </citation>
    <scope>NUCLEOTIDE SEQUENCE</scope>
</reference>